<evidence type="ECO:0000256" key="6">
    <source>
        <dbReference type="ARBA" id="ARBA00023136"/>
    </source>
</evidence>
<evidence type="ECO:0000256" key="3">
    <source>
        <dbReference type="ARBA" id="ARBA00022692"/>
    </source>
</evidence>
<dbReference type="FunFam" id="3.30.70.1230:FF:000030">
    <property type="entry name" value="Si:ch211-215j19.12"/>
    <property type="match status" value="1"/>
</dbReference>
<dbReference type="SMART" id="SM00044">
    <property type="entry name" value="CYCc"/>
    <property type="match status" value="1"/>
</dbReference>
<dbReference type="GO" id="GO:0004672">
    <property type="term" value="F:protein kinase activity"/>
    <property type="evidence" value="ECO:0007669"/>
    <property type="project" value="InterPro"/>
</dbReference>
<evidence type="ECO:0000256" key="1">
    <source>
        <dbReference type="ARBA" id="ARBA00004167"/>
    </source>
</evidence>
<organism evidence="12">
    <name type="scientific">Schistocephalus solidus</name>
    <name type="common">Tapeworm</name>
    <dbReference type="NCBI Taxonomy" id="70667"/>
    <lineage>
        <taxon>Eukaryota</taxon>
        <taxon>Metazoa</taxon>
        <taxon>Spiralia</taxon>
        <taxon>Lophotrochozoa</taxon>
        <taxon>Platyhelminthes</taxon>
        <taxon>Cestoda</taxon>
        <taxon>Eucestoda</taxon>
        <taxon>Diphyllobothriidea</taxon>
        <taxon>Diphyllobothriidae</taxon>
        <taxon>Schistocephalus</taxon>
    </lineage>
</organism>
<keyword evidence="7" id="KW-0456">Lyase</keyword>
<dbReference type="InterPro" id="IPR050401">
    <property type="entry name" value="Cyclic_nucleotide_synthase"/>
</dbReference>
<feature type="domain" description="Protein kinase" evidence="10">
    <location>
        <begin position="1"/>
        <end position="200"/>
    </location>
</feature>
<dbReference type="AlphaFoldDB" id="A0A0X3NGS5"/>
<dbReference type="CDD" id="cd07302">
    <property type="entry name" value="CHD"/>
    <property type="match status" value="1"/>
</dbReference>
<dbReference type="PROSITE" id="PS50011">
    <property type="entry name" value="PROTEIN_KINASE_DOM"/>
    <property type="match status" value="1"/>
</dbReference>
<keyword evidence="3" id="KW-0812">Transmembrane</keyword>
<reference evidence="12" key="1">
    <citation type="submission" date="2016-01" db="EMBL/GenBank/DDBJ databases">
        <title>Reference transcriptome for the parasite Schistocephalus solidus: insights into the molecular evolution of parasitism.</title>
        <authorList>
            <person name="Hebert F.O."/>
            <person name="Grambauer S."/>
            <person name="Barber I."/>
            <person name="Landry C.R."/>
            <person name="Aubin-Horth N."/>
        </authorList>
    </citation>
    <scope>NUCLEOTIDE SEQUENCE</scope>
</reference>
<keyword evidence="5" id="KW-1133">Transmembrane helix</keyword>
<dbReference type="Pfam" id="PF07714">
    <property type="entry name" value="PK_Tyr_Ser-Thr"/>
    <property type="match status" value="1"/>
</dbReference>
<dbReference type="GO" id="GO:0005524">
    <property type="term" value="F:ATP binding"/>
    <property type="evidence" value="ECO:0007669"/>
    <property type="project" value="InterPro"/>
</dbReference>
<dbReference type="PANTHER" id="PTHR11920">
    <property type="entry name" value="GUANYLYL CYCLASE"/>
    <property type="match status" value="1"/>
</dbReference>
<dbReference type="Gene3D" id="3.30.70.1230">
    <property type="entry name" value="Nucleotide cyclase"/>
    <property type="match status" value="1"/>
</dbReference>
<dbReference type="GO" id="GO:0004016">
    <property type="term" value="F:adenylate cyclase activity"/>
    <property type="evidence" value="ECO:0007669"/>
    <property type="project" value="TreeGrafter"/>
</dbReference>
<dbReference type="InterPro" id="IPR001245">
    <property type="entry name" value="Ser-Thr/Tyr_kinase_cat_dom"/>
</dbReference>
<keyword evidence="6" id="KW-0472">Membrane</keyword>
<evidence type="ECO:0000256" key="7">
    <source>
        <dbReference type="ARBA" id="ARBA00023239"/>
    </source>
</evidence>
<protein>
    <recommendedName>
        <fullName evidence="2">guanylate cyclase</fullName>
        <ecNumber evidence="2">4.6.1.2</ecNumber>
    </recommendedName>
</protein>
<evidence type="ECO:0000256" key="9">
    <source>
        <dbReference type="SAM" id="Coils"/>
    </source>
</evidence>
<dbReference type="PANTHER" id="PTHR11920:SF501">
    <property type="entry name" value="GUANYLATE CYCLASE 32E"/>
    <property type="match status" value="1"/>
</dbReference>
<evidence type="ECO:0000259" key="10">
    <source>
        <dbReference type="PROSITE" id="PS50011"/>
    </source>
</evidence>
<dbReference type="EMBL" id="GEEE01024705">
    <property type="protein sequence ID" value="JAP38520.1"/>
    <property type="molecule type" value="Transcribed_RNA"/>
</dbReference>
<dbReference type="Pfam" id="PF00211">
    <property type="entry name" value="Guanylate_cyc"/>
    <property type="match status" value="1"/>
</dbReference>
<dbReference type="InterPro" id="IPR011009">
    <property type="entry name" value="Kinase-like_dom_sf"/>
</dbReference>
<evidence type="ECO:0000256" key="2">
    <source>
        <dbReference type="ARBA" id="ARBA00012202"/>
    </source>
</evidence>
<sequence length="412" mass="46525">MDEISFSLVYEHCSRGNLSDVIKYSSVMLDWDFRIHLIRDLVNGMIYLHKSTVKVHGMLTSRNCVINSRWLLKITNFGVNKVCALYNHFKPPSPEELLWTAPELLRDPIALSTGTQMGDVYSFAIIMQELILRSDPYPNCGLNAAEIIERVRVGAPIYRPNMFGAEAPLGLLRILRNAWIENPVMRPSFQEIEKLLEQSIKGRNVNIVDHIRRIMEKYSAELEAQVEDRKRELQEEKQRTEMLIANMLPLRVAQRLIAGNPVPPEAFDEVTIYFSDIVGFSHITAKSTGIQIAEFLNDLYSTFDLEIRKFDVYKVETIGDSYVVASGLPTRNGRRHAGEIASMALELLSISGIFVIRHLPTVPLLLRIGIHTGPCVAGVIGLIRPRYCLFGDTMNTASRMQSTGEGTAFLVC</sequence>
<dbReference type="InterPro" id="IPR001054">
    <property type="entry name" value="A/G_cyclase"/>
</dbReference>
<feature type="domain" description="Guanylate cyclase" evidence="11">
    <location>
        <begin position="271"/>
        <end position="401"/>
    </location>
</feature>
<evidence type="ECO:0000313" key="12">
    <source>
        <dbReference type="EMBL" id="JAP38520.1"/>
    </source>
</evidence>
<dbReference type="InterPro" id="IPR029787">
    <property type="entry name" value="Nucleotide_cyclase"/>
</dbReference>
<dbReference type="SUPFAM" id="SSF55073">
    <property type="entry name" value="Nucleotide cyclase"/>
    <property type="match status" value="1"/>
</dbReference>
<evidence type="ECO:0000256" key="8">
    <source>
        <dbReference type="ARBA" id="ARBA00023293"/>
    </source>
</evidence>
<proteinExistence type="predicted"/>
<evidence type="ECO:0000256" key="4">
    <source>
        <dbReference type="ARBA" id="ARBA00022741"/>
    </source>
</evidence>
<gene>
    <name evidence="12" type="primary">GUC2E</name>
    <name evidence="12" type="ORF">TR160892</name>
</gene>
<keyword evidence="8" id="KW-0141">cGMP biosynthesis</keyword>
<keyword evidence="9" id="KW-0175">Coiled coil</keyword>
<feature type="coiled-coil region" evidence="9">
    <location>
        <begin position="215"/>
        <end position="243"/>
    </location>
</feature>
<evidence type="ECO:0000259" key="11">
    <source>
        <dbReference type="PROSITE" id="PS50125"/>
    </source>
</evidence>
<comment type="subcellular location">
    <subcellularLocation>
        <location evidence="1">Membrane</location>
        <topology evidence="1">Single-pass membrane protein</topology>
    </subcellularLocation>
</comment>
<dbReference type="GO" id="GO:0007168">
    <property type="term" value="P:receptor guanylyl cyclase signaling pathway"/>
    <property type="evidence" value="ECO:0007669"/>
    <property type="project" value="TreeGrafter"/>
</dbReference>
<evidence type="ECO:0000256" key="5">
    <source>
        <dbReference type="ARBA" id="ARBA00022989"/>
    </source>
</evidence>
<dbReference type="GO" id="GO:0004383">
    <property type="term" value="F:guanylate cyclase activity"/>
    <property type="evidence" value="ECO:0007669"/>
    <property type="project" value="UniProtKB-EC"/>
</dbReference>
<accession>A0A0X3NGS5</accession>
<name>A0A0X3NGS5_SCHSO</name>
<dbReference type="SUPFAM" id="SSF56112">
    <property type="entry name" value="Protein kinase-like (PK-like)"/>
    <property type="match status" value="1"/>
</dbReference>
<dbReference type="InterPro" id="IPR000719">
    <property type="entry name" value="Prot_kinase_dom"/>
</dbReference>
<dbReference type="GO" id="GO:0035556">
    <property type="term" value="P:intracellular signal transduction"/>
    <property type="evidence" value="ECO:0007669"/>
    <property type="project" value="InterPro"/>
</dbReference>
<dbReference type="EC" id="4.6.1.2" evidence="2"/>
<dbReference type="Gene3D" id="1.10.510.10">
    <property type="entry name" value="Transferase(Phosphotransferase) domain 1"/>
    <property type="match status" value="1"/>
</dbReference>
<dbReference type="GO" id="GO:0001653">
    <property type="term" value="F:peptide receptor activity"/>
    <property type="evidence" value="ECO:0007669"/>
    <property type="project" value="TreeGrafter"/>
</dbReference>
<dbReference type="PROSITE" id="PS50125">
    <property type="entry name" value="GUANYLATE_CYCLASE_2"/>
    <property type="match status" value="1"/>
</dbReference>
<keyword evidence="4" id="KW-0547">Nucleotide-binding</keyword>
<dbReference type="GO" id="GO:0005886">
    <property type="term" value="C:plasma membrane"/>
    <property type="evidence" value="ECO:0007669"/>
    <property type="project" value="TreeGrafter"/>
</dbReference>